<dbReference type="Proteomes" id="UP001596174">
    <property type="component" value="Unassembled WGS sequence"/>
</dbReference>
<feature type="transmembrane region" description="Helical" evidence="8">
    <location>
        <begin position="124"/>
        <end position="142"/>
    </location>
</feature>
<gene>
    <name evidence="10" type="ORF">ACFP3V_29035</name>
</gene>
<protein>
    <submittedName>
        <fullName evidence="10">MFS transporter</fullName>
    </submittedName>
</protein>
<proteinExistence type="predicted"/>
<feature type="transmembrane region" description="Helical" evidence="8">
    <location>
        <begin position="240"/>
        <end position="263"/>
    </location>
</feature>
<feature type="transmembrane region" description="Helical" evidence="8">
    <location>
        <begin position="214"/>
        <end position="234"/>
    </location>
</feature>
<evidence type="ECO:0000256" key="7">
    <source>
        <dbReference type="ARBA" id="ARBA00023251"/>
    </source>
</evidence>
<dbReference type="Gene3D" id="1.20.1250.20">
    <property type="entry name" value="MFS general substrate transporter like domains"/>
    <property type="match status" value="2"/>
</dbReference>
<name>A0ABW1GCB4_9ACTN</name>
<feature type="transmembrane region" description="Helical" evidence="8">
    <location>
        <begin position="454"/>
        <end position="479"/>
    </location>
</feature>
<keyword evidence="7" id="KW-0046">Antibiotic resistance</keyword>
<dbReference type="SUPFAM" id="SSF103473">
    <property type="entry name" value="MFS general substrate transporter"/>
    <property type="match status" value="1"/>
</dbReference>
<dbReference type="InterPro" id="IPR020846">
    <property type="entry name" value="MFS_dom"/>
</dbReference>
<feature type="transmembrane region" description="Helical" evidence="8">
    <location>
        <begin position="348"/>
        <end position="367"/>
    </location>
</feature>
<keyword evidence="6 8" id="KW-0472">Membrane</keyword>
<dbReference type="CDD" id="cd17321">
    <property type="entry name" value="MFS_MMR_MDR_like"/>
    <property type="match status" value="1"/>
</dbReference>
<keyword evidence="3" id="KW-1003">Cell membrane</keyword>
<keyword evidence="11" id="KW-1185">Reference proteome</keyword>
<feature type="transmembrane region" description="Helical" evidence="8">
    <location>
        <begin position="27"/>
        <end position="49"/>
    </location>
</feature>
<feature type="transmembrane region" description="Helical" evidence="8">
    <location>
        <begin position="373"/>
        <end position="397"/>
    </location>
</feature>
<feature type="transmembrane region" description="Helical" evidence="8">
    <location>
        <begin position="154"/>
        <end position="175"/>
    </location>
</feature>
<feature type="transmembrane region" description="Helical" evidence="8">
    <location>
        <begin position="284"/>
        <end position="307"/>
    </location>
</feature>
<sequence>MSTTTDPALGTAAADTAPAVMTRRHRLILTLLLGAQFMLAADFSILNVALPDLGRSLGFALSDLQWVTTAFSLAAAGFTLLFGRVADLFGRRRLFLIGMALLTAASLVGGLADAPGVLLAGRVAQGFATAIVTPAALSLLTTSFPEGPLRARALGLNGAMLSAGFITGAVLGGVLTDFLSWRWAFFINVPVGVLVLVLALSVLKESRAERAGKLDVPGAVTVSGGLLALVYGITAAQSHGWTSAGTLVPLAIGVALLVLFWFIELHTAEPLASLRVLTRRSVRWGNLGGLVTFTMGSGVTFLMTLYLQQVLGYSPLVTGLSFGLLGAAAFVGGTVAPKVIGRLGGPQALVVGLLVQASASFMLAALGGHSKSWIVLVLAGTAVAGFGHISAVVAYMVTATSGLPDSEQGLATGLTTLTQLVGLTLGIPVLSSVATARVHALQATHSAADAVLGGVRLALLVNGGVLVAGALAIGLFFALPGRRTAAVAA</sequence>
<evidence type="ECO:0000256" key="8">
    <source>
        <dbReference type="SAM" id="Phobius"/>
    </source>
</evidence>
<evidence type="ECO:0000256" key="4">
    <source>
        <dbReference type="ARBA" id="ARBA00022692"/>
    </source>
</evidence>
<dbReference type="EMBL" id="JBHSQJ010000150">
    <property type="protein sequence ID" value="MFC5911237.1"/>
    <property type="molecule type" value="Genomic_DNA"/>
</dbReference>
<feature type="domain" description="Major facilitator superfamily (MFS) profile" evidence="9">
    <location>
        <begin position="28"/>
        <end position="481"/>
    </location>
</feature>
<dbReference type="PRINTS" id="PR01036">
    <property type="entry name" value="TCRTETB"/>
</dbReference>
<evidence type="ECO:0000256" key="5">
    <source>
        <dbReference type="ARBA" id="ARBA00022989"/>
    </source>
</evidence>
<reference evidence="11" key="1">
    <citation type="journal article" date="2019" name="Int. J. Syst. Evol. Microbiol.">
        <title>The Global Catalogue of Microorganisms (GCM) 10K type strain sequencing project: providing services to taxonomists for standard genome sequencing and annotation.</title>
        <authorList>
            <consortium name="The Broad Institute Genomics Platform"/>
            <consortium name="The Broad Institute Genome Sequencing Center for Infectious Disease"/>
            <person name="Wu L."/>
            <person name="Ma J."/>
        </authorList>
    </citation>
    <scope>NUCLEOTIDE SEQUENCE [LARGE SCALE GENOMIC DNA]</scope>
    <source>
        <strain evidence="11">JCM 4816</strain>
    </source>
</reference>
<keyword evidence="5 8" id="KW-1133">Transmembrane helix</keyword>
<accession>A0ABW1GCB4</accession>
<feature type="transmembrane region" description="Helical" evidence="8">
    <location>
        <begin position="313"/>
        <end position="336"/>
    </location>
</feature>
<evidence type="ECO:0000313" key="10">
    <source>
        <dbReference type="EMBL" id="MFC5911237.1"/>
    </source>
</evidence>
<evidence type="ECO:0000256" key="2">
    <source>
        <dbReference type="ARBA" id="ARBA00022448"/>
    </source>
</evidence>
<dbReference type="InterPro" id="IPR011701">
    <property type="entry name" value="MFS"/>
</dbReference>
<evidence type="ECO:0000256" key="6">
    <source>
        <dbReference type="ARBA" id="ARBA00023136"/>
    </source>
</evidence>
<organism evidence="10 11">
    <name type="scientific">Streptacidiphilus monticola</name>
    <dbReference type="NCBI Taxonomy" id="2161674"/>
    <lineage>
        <taxon>Bacteria</taxon>
        <taxon>Bacillati</taxon>
        <taxon>Actinomycetota</taxon>
        <taxon>Actinomycetes</taxon>
        <taxon>Kitasatosporales</taxon>
        <taxon>Streptomycetaceae</taxon>
        <taxon>Streptacidiphilus</taxon>
    </lineage>
</organism>
<dbReference type="Pfam" id="PF07690">
    <property type="entry name" value="MFS_1"/>
    <property type="match status" value="1"/>
</dbReference>
<feature type="transmembrane region" description="Helical" evidence="8">
    <location>
        <begin position="64"/>
        <end position="82"/>
    </location>
</feature>
<feature type="transmembrane region" description="Helical" evidence="8">
    <location>
        <begin position="181"/>
        <end position="202"/>
    </location>
</feature>
<keyword evidence="2" id="KW-0813">Transport</keyword>
<feature type="transmembrane region" description="Helical" evidence="8">
    <location>
        <begin position="409"/>
        <end position="434"/>
    </location>
</feature>
<evidence type="ECO:0000259" key="9">
    <source>
        <dbReference type="PROSITE" id="PS50850"/>
    </source>
</evidence>
<evidence type="ECO:0000313" key="11">
    <source>
        <dbReference type="Proteomes" id="UP001596174"/>
    </source>
</evidence>
<comment type="caution">
    <text evidence="10">The sequence shown here is derived from an EMBL/GenBank/DDBJ whole genome shotgun (WGS) entry which is preliminary data.</text>
</comment>
<comment type="subcellular location">
    <subcellularLocation>
        <location evidence="1">Cell membrane</location>
        <topology evidence="1">Multi-pass membrane protein</topology>
    </subcellularLocation>
</comment>
<feature type="transmembrane region" description="Helical" evidence="8">
    <location>
        <begin position="94"/>
        <end position="112"/>
    </location>
</feature>
<dbReference type="PANTHER" id="PTHR42718">
    <property type="entry name" value="MAJOR FACILITATOR SUPERFAMILY MULTIDRUG TRANSPORTER MFSC"/>
    <property type="match status" value="1"/>
</dbReference>
<dbReference type="InterPro" id="IPR036259">
    <property type="entry name" value="MFS_trans_sf"/>
</dbReference>
<dbReference type="RefSeq" id="WP_380589837.1">
    <property type="nucleotide sequence ID" value="NZ_JBHSQJ010000150.1"/>
</dbReference>
<dbReference type="PANTHER" id="PTHR42718:SF46">
    <property type="entry name" value="BLR6921 PROTEIN"/>
    <property type="match status" value="1"/>
</dbReference>
<evidence type="ECO:0000256" key="1">
    <source>
        <dbReference type="ARBA" id="ARBA00004651"/>
    </source>
</evidence>
<dbReference type="PROSITE" id="PS50850">
    <property type="entry name" value="MFS"/>
    <property type="match status" value="1"/>
</dbReference>
<evidence type="ECO:0000256" key="3">
    <source>
        <dbReference type="ARBA" id="ARBA00022475"/>
    </source>
</evidence>
<keyword evidence="4 8" id="KW-0812">Transmembrane</keyword>